<evidence type="ECO:0000256" key="1">
    <source>
        <dbReference type="ARBA" id="ARBA00004701"/>
    </source>
</evidence>
<dbReference type="SMART" id="SM00984">
    <property type="entry name" value="UDPG_MGDP_dh_C"/>
    <property type="match status" value="1"/>
</dbReference>
<dbReference type="RefSeq" id="WP_183263351.1">
    <property type="nucleotide sequence ID" value="NZ_JACHOT010000004.1"/>
</dbReference>
<dbReference type="InterPro" id="IPR001732">
    <property type="entry name" value="UDP-Glc/GDP-Man_DH_N"/>
</dbReference>
<dbReference type="InterPro" id="IPR008927">
    <property type="entry name" value="6-PGluconate_DH-like_C_sf"/>
</dbReference>
<dbReference type="PIRSF" id="PIRSF000124">
    <property type="entry name" value="UDPglc_GDPman_dh"/>
    <property type="match status" value="1"/>
</dbReference>
<reference evidence="10 11" key="1">
    <citation type="submission" date="2020-08" db="EMBL/GenBank/DDBJ databases">
        <title>Genomic Encyclopedia of Type Strains, Phase IV (KMG-IV): sequencing the most valuable type-strain genomes for metagenomic binning, comparative biology and taxonomic classification.</title>
        <authorList>
            <person name="Goeker M."/>
        </authorList>
    </citation>
    <scope>NUCLEOTIDE SEQUENCE [LARGE SCALE GENOMIC DNA]</scope>
    <source>
        <strain evidence="10 11">DSM 7050</strain>
    </source>
</reference>
<dbReference type="InterPro" id="IPR036291">
    <property type="entry name" value="NAD(P)-bd_dom_sf"/>
</dbReference>
<dbReference type="InterPro" id="IPR014026">
    <property type="entry name" value="UDP-Glc/GDP-Man_DH_dimer"/>
</dbReference>
<dbReference type="GO" id="GO:0003979">
    <property type="term" value="F:UDP-glucose 6-dehydrogenase activity"/>
    <property type="evidence" value="ECO:0007669"/>
    <property type="project" value="UniProtKB-EC"/>
</dbReference>
<dbReference type="Gene3D" id="1.20.5.100">
    <property type="entry name" value="Cytochrome c1, transmembrane anchor, C-terminal"/>
    <property type="match status" value="1"/>
</dbReference>
<sequence length="443" mass="48030">MKLTVFGIGYVGLVQAAVLAEVGHDVVCVDVDAAKVERLNQGFVPIFEPGLEALVRDNHAAGRIVFTADAVLAVRHGEIQMIAVGTPPGEDGSADLKYVLAVAETIGREMVEPKIVVGKSTVPVGTADKVRAAIASALKTRGREELAFDVVSNPEFLKEGSAVADCMKPDRIIVGTESEAAEAVMRELYAPFNRNHEKMIVMDVRSAEFTKYAANCMLATKISFMNEMANLAELLGADIEEVRKGIGSDPRIGYHFIYPGLGYGGSCFPKDVRALIRTADDVGFEPVLLKSVEERNNAQKAVLFDKLKGHFNGDLAGKTFALWGLAFKPNTDDMREAPARVLMEALWAAGAKVQAYDPEAMNEAQQIYGQRDDLLLCGTKEAALRGADALLIATEWKNFRAPSFETIRQALSTPVIFDGRNLYDPAVVARHGLQYISIGRKAA</sequence>
<dbReference type="Pfam" id="PF00984">
    <property type="entry name" value="UDPG_MGDP_dh"/>
    <property type="match status" value="1"/>
</dbReference>
<comment type="similarity">
    <text evidence="2 8">Belongs to the UDP-glucose/GDP-mannose dehydrogenase family.</text>
</comment>
<dbReference type="SUPFAM" id="SSF52413">
    <property type="entry name" value="UDP-glucose/GDP-mannose dehydrogenase C-terminal domain"/>
    <property type="match status" value="1"/>
</dbReference>
<dbReference type="EC" id="1.1.1.22" evidence="3 8"/>
<evidence type="ECO:0000256" key="5">
    <source>
        <dbReference type="ARBA" id="ARBA00023002"/>
    </source>
</evidence>
<evidence type="ECO:0000256" key="6">
    <source>
        <dbReference type="ARBA" id="ARBA00023027"/>
    </source>
</evidence>
<dbReference type="Pfam" id="PF03720">
    <property type="entry name" value="UDPG_MGDP_dh_C"/>
    <property type="match status" value="1"/>
</dbReference>
<evidence type="ECO:0000256" key="4">
    <source>
        <dbReference type="ARBA" id="ARBA00015132"/>
    </source>
</evidence>
<keyword evidence="11" id="KW-1185">Reference proteome</keyword>
<evidence type="ECO:0000256" key="3">
    <source>
        <dbReference type="ARBA" id="ARBA00012954"/>
    </source>
</evidence>
<dbReference type="PIRSF" id="PIRSF500134">
    <property type="entry name" value="UDPglc_DH_bac"/>
    <property type="match status" value="1"/>
</dbReference>
<protein>
    <recommendedName>
        <fullName evidence="4 8">UDP-glucose 6-dehydrogenase</fullName>
        <ecNumber evidence="3 8">1.1.1.22</ecNumber>
    </recommendedName>
</protein>
<dbReference type="NCBIfam" id="TIGR03026">
    <property type="entry name" value="NDP-sugDHase"/>
    <property type="match status" value="1"/>
</dbReference>
<evidence type="ECO:0000313" key="11">
    <source>
        <dbReference type="Proteomes" id="UP000539538"/>
    </source>
</evidence>
<evidence type="ECO:0000259" key="9">
    <source>
        <dbReference type="SMART" id="SM00984"/>
    </source>
</evidence>
<evidence type="ECO:0000256" key="2">
    <source>
        <dbReference type="ARBA" id="ARBA00006601"/>
    </source>
</evidence>
<keyword evidence="6 8" id="KW-0520">NAD</keyword>
<evidence type="ECO:0000256" key="7">
    <source>
        <dbReference type="ARBA" id="ARBA00047473"/>
    </source>
</evidence>
<dbReference type="PANTHER" id="PTHR43750:SF3">
    <property type="entry name" value="UDP-GLUCOSE 6-DEHYDROGENASE TUAD"/>
    <property type="match status" value="1"/>
</dbReference>
<dbReference type="SUPFAM" id="SSF48179">
    <property type="entry name" value="6-phosphogluconate dehydrogenase C-terminal domain-like"/>
    <property type="match status" value="1"/>
</dbReference>
<dbReference type="Gene3D" id="3.40.50.720">
    <property type="entry name" value="NAD(P)-binding Rossmann-like Domain"/>
    <property type="match status" value="2"/>
</dbReference>
<dbReference type="SUPFAM" id="SSF51735">
    <property type="entry name" value="NAD(P)-binding Rossmann-fold domains"/>
    <property type="match status" value="1"/>
</dbReference>
<comment type="pathway">
    <text evidence="1">Nucleotide-sugar biosynthesis; UDP-alpha-D-glucuronate biosynthesis; UDP-alpha-D-glucuronate from UDP-alpha-D-glucose: step 1/1.</text>
</comment>
<dbReference type="InterPro" id="IPR028357">
    <property type="entry name" value="UDPglc_DH_bac"/>
</dbReference>
<evidence type="ECO:0000313" key="10">
    <source>
        <dbReference type="EMBL" id="MBB4651553.1"/>
    </source>
</evidence>
<proteinExistence type="inferred from homology"/>
<evidence type="ECO:0000256" key="8">
    <source>
        <dbReference type="PIRNR" id="PIRNR000124"/>
    </source>
</evidence>
<name>A0ABR6L4L3_9HYPH</name>
<dbReference type="InterPro" id="IPR036220">
    <property type="entry name" value="UDP-Glc/GDP-Man_DH_C_sf"/>
</dbReference>
<keyword evidence="5 8" id="KW-0560">Oxidoreductase</keyword>
<feature type="domain" description="UDP-glucose/GDP-mannose dehydrogenase C-terminal" evidence="9">
    <location>
        <begin position="321"/>
        <end position="425"/>
    </location>
</feature>
<dbReference type="Pfam" id="PF03721">
    <property type="entry name" value="UDPG_MGDP_dh_N"/>
    <property type="match status" value="1"/>
</dbReference>
<dbReference type="InterPro" id="IPR014027">
    <property type="entry name" value="UDP-Glc/GDP-Man_DH_C"/>
</dbReference>
<organism evidence="10 11">
    <name type="scientific">Aminobacter niigataensis</name>
    <dbReference type="NCBI Taxonomy" id="83265"/>
    <lineage>
        <taxon>Bacteria</taxon>
        <taxon>Pseudomonadati</taxon>
        <taxon>Pseudomonadota</taxon>
        <taxon>Alphaproteobacteria</taxon>
        <taxon>Hyphomicrobiales</taxon>
        <taxon>Phyllobacteriaceae</taxon>
        <taxon>Aminobacter</taxon>
    </lineage>
</organism>
<comment type="catalytic activity">
    <reaction evidence="7 8">
        <text>UDP-alpha-D-glucose + 2 NAD(+) + H2O = UDP-alpha-D-glucuronate + 2 NADH + 3 H(+)</text>
        <dbReference type="Rhea" id="RHEA:23596"/>
        <dbReference type="ChEBI" id="CHEBI:15377"/>
        <dbReference type="ChEBI" id="CHEBI:15378"/>
        <dbReference type="ChEBI" id="CHEBI:57540"/>
        <dbReference type="ChEBI" id="CHEBI:57945"/>
        <dbReference type="ChEBI" id="CHEBI:58052"/>
        <dbReference type="ChEBI" id="CHEBI:58885"/>
        <dbReference type="EC" id="1.1.1.22"/>
    </reaction>
</comment>
<dbReference type="Proteomes" id="UP000539538">
    <property type="component" value="Unassembled WGS sequence"/>
</dbReference>
<comment type="caution">
    <text evidence="10">The sequence shown here is derived from an EMBL/GenBank/DDBJ whole genome shotgun (WGS) entry which is preliminary data.</text>
</comment>
<dbReference type="PANTHER" id="PTHR43750">
    <property type="entry name" value="UDP-GLUCOSE 6-DEHYDROGENASE TUAD"/>
    <property type="match status" value="1"/>
</dbReference>
<dbReference type="InterPro" id="IPR017476">
    <property type="entry name" value="UDP-Glc/GDP-Man"/>
</dbReference>
<dbReference type="EMBL" id="JACHOT010000004">
    <property type="protein sequence ID" value="MBB4651553.1"/>
    <property type="molecule type" value="Genomic_DNA"/>
</dbReference>
<accession>A0ABR6L4L3</accession>
<gene>
    <name evidence="10" type="ORF">GGQ99_003320</name>
</gene>